<evidence type="ECO:0000256" key="3">
    <source>
        <dbReference type="ARBA" id="ARBA00022692"/>
    </source>
</evidence>
<protein>
    <submittedName>
        <fullName evidence="7">Predicted PurR-regulated permease PerM</fullName>
    </submittedName>
</protein>
<evidence type="ECO:0000256" key="2">
    <source>
        <dbReference type="ARBA" id="ARBA00009773"/>
    </source>
</evidence>
<keyword evidence="4 6" id="KW-1133">Transmembrane helix</keyword>
<feature type="transmembrane region" description="Helical" evidence="6">
    <location>
        <begin position="199"/>
        <end position="221"/>
    </location>
</feature>
<dbReference type="AlphaFoldDB" id="A0A1H2WBY3"/>
<evidence type="ECO:0000256" key="4">
    <source>
        <dbReference type="ARBA" id="ARBA00022989"/>
    </source>
</evidence>
<evidence type="ECO:0000256" key="5">
    <source>
        <dbReference type="ARBA" id="ARBA00023136"/>
    </source>
</evidence>
<feature type="transmembrane region" description="Helical" evidence="6">
    <location>
        <begin position="12"/>
        <end position="28"/>
    </location>
</feature>
<feature type="transmembrane region" description="Helical" evidence="6">
    <location>
        <begin position="228"/>
        <end position="256"/>
    </location>
</feature>
<comment type="similarity">
    <text evidence="2">Belongs to the autoinducer-2 exporter (AI-2E) (TC 2.A.86) family.</text>
</comment>
<keyword evidence="8" id="KW-1185">Reference proteome</keyword>
<dbReference type="Pfam" id="PF01594">
    <property type="entry name" value="AI-2E_transport"/>
    <property type="match status" value="1"/>
</dbReference>
<feature type="transmembrane region" description="Helical" evidence="6">
    <location>
        <begin position="143"/>
        <end position="164"/>
    </location>
</feature>
<evidence type="ECO:0000256" key="1">
    <source>
        <dbReference type="ARBA" id="ARBA00004141"/>
    </source>
</evidence>
<reference evidence="8" key="1">
    <citation type="submission" date="2016-10" db="EMBL/GenBank/DDBJ databases">
        <authorList>
            <person name="Varghese N."/>
            <person name="Submissions S."/>
        </authorList>
    </citation>
    <scope>NUCLEOTIDE SEQUENCE [LARGE SCALE GENOMIC DNA]</scope>
    <source>
        <strain evidence="8">DSM 29303</strain>
    </source>
</reference>
<gene>
    <name evidence="7" type="ORF">SAMN05444276_102104</name>
</gene>
<accession>A0A1H2WBY3</accession>
<dbReference type="RefSeq" id="WP_036734081.1">
    <property type="nucleotide sequence ID" value="NZ_FNNA01000002.1"/>
</dbReference>
<evidence type="ECO:0000256" key="6">
    <source>
        <dbReference type="SAM" id="Phobius"/>
    </source>
</evidence>
<feature type="transmembrane region" description="Helical" evidence="6">
    <location>
        <begin position="294"/>
        <end position="327"/>
    </location>
</feature>
<feature type="transmembrane region" description="Helical" evidence="6">
    <location>
        <begin position="33"/>
        <end position="50"/>
    </location>
</feature>
<keyword evidence="5 6" id="KW-0472">Membrane</keyword>
<feature type="transmembrane region" description="Helical" evidence="6">
    <location>
        <begin position="262"/>
        <end position="282"/>
    </location>
</feature>
<dbReference type="PANTHER" id="PTHR21716">
    <property type="entry name" value="TRANSMEMBRANE PROTEIN"/>
    <property type="match status" value="1"/>
</dbReference>
<dbReference type="EMBL" id="FNNA01000002">
    <property type="protein sequence ID" value="SDW78110.1"/>
    <property type="molecule type" value="Genomic_DNA"/>
</dbReference>
<feature type="transmembrane region" description="Helical" evidence="6">
    <location>
        <begin position="62"/>
        <end position="85"/>
    </location>
</feature>
<comment type="subcellular location">
    <subcellularLocation>
        <location evidence="1">Membrane</location>
        <topology evidence="1">Multi-pass membrane protein</topology>
    </subcellularLocation>
</comment>
<dbReference type="InterPro" id="IPR002549">
    <property type="entry name" value="AI-2E-like"/>
</dbReference>
<proteinExistence type="inferred from homology"/>
<evidence type="ECO:0000313" key="8">
    <source>
        <dbReference type="Proteomes" id="UP000182944"/>
    </source>
</evidence>
<organism evidence="7 8">
    <name type="scientific">Paracoccus sanguinis</name>
    <dbReference type="NCBI Taxonomy" id="1545044"/>
    <lineage>
        <taxon>Bacteria</taxon>
        <taxon>Pseudomonadati</taxon>
        <taxon>Pseudomonadota</taxon>
        <taxon>Alphaproteobacteria</taxon>
        <taxon>Rhodobacterales</taxon>
        <taxon>Paracoccaceae</taxon>
        <taxon>Paracoccus</taxon>
    </lineage>
</organism>
<dbReference type="GO" id="GO:0055085">
    <property type="term" value="P:transmembrane transport"/>
    <property type="evidence" value="ECO:0007669"/>
    <property type="project" value="TreeGrafter"/>
</dbReference>
<dbReference type="Proteomes" id="UP000182944">
    <property type="component" value="Unassembled WGS sequence"/>
</dbReference>
<dbReference type="PANTHER" id="PTHR21716:SF62">
    <property type="entry name" value="TRANSPORT PROTEIN YDBI-RELATED"/>
    <property type="match status" value="1"/>
</dbReference>
<name>A0A1H2WBY3_9RHOB</name>
<sequence length="345" mass="36148">MTDRFTDWDFARRTLIVIALGAAALLLWRLSYVAVLIFAAVLVGVLISAAGRRLAGWTGLRYTWAVVIAALGTIGLLGLFIWLVWGQLYQQIAAVLGALPDTIDAVAGTLGMPIELDPGKMVDQLAPDLIDPGMVGNVARYGINAFSSVIELLLVIGAGVFFALDPALYRRGTLLLFPAAQRAGVGKAMDSIAHALSGWFVGQLIVMVAIGAMSFAAYSLIGLPSATALAVIAGVLNFVPMLGPFLAGAIAVLTAVPVGLETILWTLAAAIAIQEIESLVLVPRVQQWTVQVPAVVVIFSLAVFGTLFGVIGVLLAVPLALTVLVAVQELWLKDTLGEQVEVAGA</sequence>
<dbReference type="GO" id="GO:0016020">
    <property type="term" value="C:membrane"/>
    <property type="evidence" value="ECO:0007669"/>
    <property type="project" value="UniProtKB-SubCell"/>
</dbReference>
<evidence type="ECO:0000313" key="7">
    <source>
        <dbReference type="EMBL" id="SDW78110.1"/>
    </source>
</evidence>
<dbReference type="STRING" id="1545044.SAMN05444276_102104"/>
<keyword evidence="3 6" id="KW-0812">Transmembrane</keyword>